<reference evidence="1 2" key="1">
    <citation type="submission" date="2019-08" db="EMBL/GenBank/DDBJ databases">
        <authorList>
            <person name="Khan S.A."/>
            <person name="Jeon C.O."/>
            <person name="Jeong S.E."/>
        </authorList>
    </citation>
    <scope>NUCLEOTIDE SEQUENCE [LARGE SCALE GENOMIC DNA]</scope>
    <source>
        <strain evidence="2">IMCC1728</strain>
    </source>
</reference>
<keyword evidence="2" id="KW-1185">Reference proteome</keyword>
<accession>A0A5C6U283</accession>
<evidence type="ECO:0000313" key="2">
    <source>
        <dbReference type="Proteomes" id="UP000321832"/>
    </source>
</evidence>
<sequence length="91" mass="10101">MRSCVWLDGHVELGAEQVAAWRRPTLCPAGRHGSGAAAQPLRGTRRLPAPHRLVKLPLRARSRHRAPACTRRWPANCSPWLRRTVPAEAVA</sequence>
<evidence type="ECO:0000313" key="1">
    <source>
        <dbReference type="EMBL" id="TXC66690.1"/>
    </source>
</evidence>
<comment type="caution">
    <text evidence="1">The sequence shown here is derived from an EMBL/GenBank/DDBJ whole genome shotgun (WGS) entry which is preliminary data.</text>
</comment>
<dbReference type="Proteomes" id="UP000321832">
    <property type="component" value="Unassembled WGS sequence"/>
</dbReference>
<organism evidence="1 2">
    <name type="scientific">Piscinibacter aquaticus</name>
    <dbReference type="NCBI Taxonomy" id="392597"/>
    <lineage>
        <taxon>Bacteria</taxon>
        <taxon>Pseudomonadati</taxon>
        <taxon>Pseudomonadota</taxon>
        <taxon>Betaproteobacteria</taxon>
        <taxon>Burkholderiales</taxon>
        <taxon>Sphaerotilaceae</taxon>
        <taxon>Piscinibacter</taxon>
    </lineage>
</organism>
<name>A0A5C6U283_9BURK</name>
<dbReference type="EMBL" id="VOPW01000001">
    <property type="protein sequence ID" value="TXC66690.1"/>
    <property type="molecule type" value="Genomic_DNA"/>
</dbReference>
<dbReference type="AlphaFoldDB" id="A0A5C6U283"/>
<proteinExistence type="predicted"/>
<gene>
    <name evidence="1" type="ORF">FSC37_15355</name>
</gene>
<protein>
    <submittedName>
        <fullName evidence="1">Uncharacterized protein</fullName>
    </submittedName>
</protein>